<feature type="chain" id="PRO_5005532632" description="Alpha-galactosidase NEW3 domain-containing protein" evidence="1">
    <location>
        <begin position="40"/>
        <end position="360"/>
    </location>
</feature>
<comment type="caution">
    <text evidence="2">The sequence shown here is derived from an EMBL/GenBank/DDBJ whole genome shotgun (WGS) entry which is preliminary data.</text>
</comment>
<feature type="signal peptide" evidence="1">
    <location>
        <begin position="1"/>
        <end position="39"/>
    </location>
</feature>
<proteinExistence type="predicted"/>
<keyword evidence="3" id="KW-1185">Reference proteome</keyword>
<dbReference type="EMBL" id="LFXA01000002">
    <property type="protein sequence ID" value="KNB54263.1"/>
    <property type="molecule type" value="Genomic_DNA"/>
</dbReference>
<evidence type="ECO:0000256" key="1">
    <source>
        <dbReference type="SAM" id="SignalP"/>
    </source>
</evidence>
<gene>
    <name evidence="2" type="ORF">AC230_05045</name>
</gene>
<keyword evidence="1" id="KW-0732">Signal</keyword>
<accession>A0A0K9XLZ5</accession>
<name>A0A0K9XLZ5_9ACTN</name>
<protein>
    <recommendedName>
        <fullName evidence="4">Alpha-galactosidase NEW3 domain-containing protein</fullName>
    </recommendedName>
</protein>
<evidence type="ECO:0000313" key="3">
    <source>
        <dbReference type="Proteomes" id="UP000037288"/>
    </source>
</evidence>
<dbReference type="Proteomes" id="UP000037288">
    <property type="component" value="Unassembled WGS sequence"/>
</dbReference>
<dbReference type="STRING" id="1678637.AC230_05045"/>
<sequence length="360" mass="37296">MTSRVAQRRSSVVRKTARGAVAALTAGIVLTGTAWSAQAAPAAPATPAAPDCGALRAAAAAPGAAAAAAAGDGTPSLSRSATTGKVSFTVANAQAPIGLWSKAALTLRTPVTKGTARLDLASHGFSTDSVTVQRYVPARHAWVDLDSRSGGGSWPQRGTLTFPVSAKDASARHPYSVALRFQDLDRPGRLTVNASVTDGRGRTLRAPARTVTATRPQVSVGGWQGTPALTRGGAARTFTLTVRNTTNRAYPALGATYFAYGAGKQHALTPKDLLLQQYRPGRGWERVDLTAGGCDPGMGATLRPGKKVLAPGATAVYRLRLSVAKSAPRDVVKADSGISVNNGDQSFFSRRLLFTVRGAR</sequence>
<organism evidence="2 3">
    <name type="scientific">Streptomyces caatingaensis</name>
    <dbReference type="NCBI Taxonomy" id="1678637"/>
    <lineage>
        <taxon>Bacteria</taxon>
        <taxon>Bacillati</taxon>
        <taxon>Actinomycetota</taxon>
        <taxon>Actinomycetes</taxon>
        <taxon>Kitasatosporales</taxon>
        <taxon>Streptomycetaceae</taxon>
        <taxon>Streptomyces</taxon>
    </lineage>
</organism>
<dbReference type="AlphaFoldDB" id="A0A0K9XLZ5"/>
<reference evidence="3" key="1">
    <citation type="submission" date="2015-07" db="EMBL/GenBank/DDBJ databases">
        <title>Draft genome sequence of Streptomyces sp. CMAA 1322, a bacterium isolated from Caatinga biome, from dry forest semiarid of Brazil.</title>
        <authorList>
            <person name="Santos S.N."/>
            <person name="Gacesa R."/>
            <person name="Taketani R.G."/>
            <person name="Long P.F."/>
            <person name="Melo I.S."/>
        </authorList>
    </citation>
    <scope>NUCLEOTIDE SEQUENCE [LARGE SCALE GENOMIC DNA]</scope>
    <source>
        <strain evidence="3">CMAA 1322</strain>
    </source>
</reference>
<evidence type="ECO:0008006" key="4">
    <source>
        <dbReference type="Google" id="ProtNLM"/>
    </source>
</evidence>
<evidence type="ECO:0000313" key="2">
    <source>
        <dbReference type="EMBL" id="KNB54263.1"/>
    </source>
</evidence>
<dbReference type="PATRIC" id="fig|1678637.3.peg.1097"/>